<gene>
    <name evidence="2" type="ORF">METZ01_LOCUS510471</name>
</gene>
<evidence type="ECO:0000259" key="1">
    <source>
        <dbReference type="Pfam" id="PF17338"/>
    </source>
</evidence>
<dbReference type="EMBL" id="UINC01226930">
    <property type="protein sequence ID" value="SVE57617.1"/>
    <property type="molecule type" value="Genomic_DNA"/>
</dbReference>
<dbReference type="Pfam" id="PF17338">
    <property type="entry name" value="GP88"/>
    <property type="match status" value="1"/>
</dbReference>
<protein>
    <recommendedName>
        <fullName evidence="1">Gene product 88 domain-containing protein</fullName>
    </recommendedName>
</protein>
<dbReference type="AlphaFoldDB" id="A0A383EL90"/>
<evidence type="ECO:0000313" key="2">
    <source>
        <dbReference type="EMBL" id="SVE57617.1"/>
    </source>
</evidence>
<feature type="non-terminal residue" evidence="2">
    <location>
        <position position="191"/>
    </location>
</feature>
<accession>A0A383EL90</accession>
<organism evidence="2">
    <name type="scientific">marine metagenome</name>
    <dbReference type="NCBI Taxonomy" id="408172"/>
    <lineage>
        <taxon>unclassified sequences</taxon>
        <taxon>metagenomes</taxon>
        <taxon>ecological metagenomes</taxon>
    </lineage>
</organism>
<dbReference type="InterPro" id="IPR020290">
    <property type="entry name" value="Gp88"/>
</dbReference>
<feature type="domain" description="Gene product 88" evidence="1">
    <location>
        <begin position="80"/>
        <end position="190"/>
    </location>
</feature>
<sequence>MPTKKQKPPKVARKLALALAKAGAKGQVKKLAAMLKAIESAGDAGKPGTWEYYAHRFRLWLAGGMAGETPFSIFRAGGNKKLPFFTFSSLPGFDCPGKGDCLFWCYSFKAWRYPAAFFRQLQNSMLLRSKHGRQIVLKAWREIPANRTVRLYVDGDFYSASALRYWMKACRERNDLRVYGYSKSWELFLQL</sequence>
<name>A0A383EL90_9ZZZZ</name>
<reference evidence="2" key="1">
    <citation type="submission" date="2018-05" db="EMBL/GenBank/DDBJ databases">
        <authorList>
            <person name="Lanie J.A."/>
            <person name="Ng W.-L."/>
            <person name="Kazmierczak K.M."/>
            <person name="Andrzejewski T.M."/>
            <person name="Davidsen T.M."/>
            <person name="Wayne K.J."/>
            <person name="Tettelin H."/>
            <person name="Glass J.I."/>
            <person name="Rusch D."/>
            <person name="Podicherti R."/>
            <person name="Tsui H.-C.T."/>
            <person name="Winkler M.E."/>
        </authorList>
    </citation>
    <scope>NUCLEOTIDE SEQUENCE</scope>
</reference>
<proteinExistence type="predicted"/>